<dbReference type="RefSeq" id="WP_115215165.1">
    <property type="nucleotide sequence ID" value="NZ_QKWJ01000063.1"/>
</dbReference>
<dbReference type="InterPro" id="IPR005064">
    <property type="entry name" value="BUG"/>
</dbReference>
<dbReference type="InterPro" id="IPR042100">
    <property type="entry name" value="Bug_dom1"/>
</dbReference>
<dbReference type="AlphaFoldDB" id="A0A370NLL7"/>
<comment type="similarity">
    <text evidence="1">Belongs to the UPF0065 (bug) family.</text>
</comment>
<dbReference type="Gene3D" id="3.40.190.150">
    <property type="entry name" value="Bordetella uptake gene, domain 1"/>
    <property type="match status" value="1"/>
</dbReference>
<dbReference type="CDD" id="cd13579">
    <property type="entry name" value="PBP2_Bug_NagM"/>
    <property type="match status" value="1"/>
</dbReference>
<dbReference type="PANTHER" id="PTHR42928">
    <property type="entry name" value="TRICARBOXYLATE-BINDING PROTEIN"/>
    <property type="match status" value="1"/>
</dbReference>
<feature type="signal peptide" evidence="2">
    <location>
        <begin position="1"/>
        <end position="26"/>
    </location>
</feature>
<evidence type="ECO:0000256" key="1">
    <source>
        <dbReference type="ARBA" id="ARBA00006987"/>
    </source>
</evidence>
<dbReference type="PIRSF" id="PIRSF017082">
    <property type="entry name" value="YflP"/>
    <property type="match status" value="1"/>
</dbReference>
<reference evidence="4" key="1">
    <citation type="submission" date="2018-06" db="EMBL/GenBank/DDBJ databases">
        <authorList>
            <person name="Feng T."/>
            <person name="Jeon C.O."/>
        </authorList>
    </citation>
    <scope>NUCLEOTIDE SEQUENCE [LARGE SCALE GENOMIC DNA]</scope>
    <source>
        <strain evidence="4">S23</strain>
    </source>
</reference>
<evidence type="ECO:0000256" key="2">
    <source>
        <dbReference type="SAM" id="SignalP"/>
    </source>
</evidence>
<name>A0A370NLL7_9BURK</name>
<keyword evidence="2" id="KW-0732">Signal</keyword>
<organism evidence="3 4">
    <name type="scientific">Cupriavidus lacunae</name>
    <dbReference type="NCBI Taxonomy" id="2666307"/>
    <lineage>
        <taxon>Bacteria</taxon>
        <taxon>Pseudomonadati</taxon>
        <taxon>Pseudomonadota</taxon>
        <taxon>Betaproteobacteria</taxon>
        <taxon>Burkholderiales</taxon>
        <taxon>Burkholderiaceae</taxon>
        <taxon>Cupriavidus</taxon>
    </lineage>
</organism>
<gene>
    <name evidence="3" type="ORF">DN412_31510</name>
</gene>
<proteinExistence type="inferred from homology"/>
<evidence type="ECO:0000313" key="4">
    <source>
        <dbReference type="Proteomes" id="UP000255165"/>
    </source>
</evidence>
<dbReference type="SUPFAM" id="SSF53850">
    <property type="entry name" value="Periplasmic binding protein-like II"/>
    <property type="match status" value="1"/>
</dbReference>
<accession>A0A370NLL7</accession>
<dbReference type="EMBL" id="QKWJ01000063">
    <property type="protein sequence ID" value="RDK06428.1"/>
    <property type="molecule type" value="Genomic_DNA"/>
</dbReference>
<dbReference type="PANTHER" id="PTHR42928:SF5">
    <property type="entry name" value="BLR1237 PROTEIN"/>
    <property type="match status" value="1"/>
</dbReference>
<dbReference type="Pfam" id="PF03401">
    <property type="entry name" value="TctC"/>
    <property type="match status" value="1"/>
</dbReference>
<sequence length="328" mass="34210">MALIHTLRSACGVLALGLAFACGAQAQEKQPIKFLVGFPPGGSTDTVARVLAEKLQGELGQTVIVDNRPGAGGRVATGMLKHSAPDGLTYMVAPNATAIFPTLLYPPATLKYDLLTDLTPVAVVISYPLALVVSTQTGVTDVKGFVEWVKAHPGKAMFGTAGLGGQTHFTGLQFGKAIGVPMNVVPYKGNGPLVTDLLGGQLSSAVMTAGDILPHAKSGKVRIIAVFGAARSPLLPGVPTATEQGVAVDSGEAWAGIWAPARTPKAELDRMQAALGKVLAMPDVRTTLQTRATLNPDFRPAADLDRLQRKELTYWGPVIKASGFTPDQ</sequence>
<keyword evidence="4" id="KW-1185">Reference proteome</keyword>
<feature type="chain" id="PRO_5016884400" evidence="2">
    <location>
        <begin position="27"/>
        <end position="328"/>
    </location>
</feature>
<dbReference type="Proteomes" id="UP000255165">
    <property type="component" value="Unassembled WGS sequence"/>
</dbReference>
<dbReference type="Gene3D" id="3.40.190.10">
    <property type="entry name" value="Periplasmic binding protein-like II"/>
    <property type="match status" value="1"/>
</dbReference>
<comment type="caution">
    <text evidence="3">The sequence shown here is derived from an EMBL/GenBank/DDBJ whole genome shotgun (WGS) entry which is preliminary data.</text>
</comment>
<protein>
    <submittedName>
        <fullName evidence="3">ABC transporter substrate-binding protein</fullName>
    </submittedName>
</protein>
<evidence type="ECO:0000313" key="3">
    <source>
        <dbReference type="EMBL" id="RDK06428.1"/>
    </source>
</evidence>